<evidence type="ECO:0000256" key="2">
    <source>
        <dbReference type="SAM" id="Coils"/>
    </source>
</evidence>
<dbReference type="PANTHER" id="PTHR21666:SF289">
    <property type="entry name" value="L-ALA--D-GLU ENDOPEPTIDASE"/>
    <property type="match status" value="1"/>
</dbReference>
<evidence type="ECO:0000313" key="6">
    <source>
        <dbReference type="EMBL" id="RXK06379.1"/>
    </source>
</evidence>
<keyword evidence="1" id="KW-0732">Signal</keyword>
<dbReference type="PANTHER" id="PTHR21666">
    <property type="entry name" value="PEPTIDASE-RELATED"/>
    <property type="match status" value="1"/>
</dbReference>
<dbReference type="InterPro" id="IPR050570">
    <property type="entry name" value="Cell_wall_metabolism_enzyme"/>
</dbReference>
<gene>
    <name evidence="6" type="ORF">CRV07_06715</name>
    <name evidence="5" type="ORF">CRV08_05930</name>
</gene>
<reference evidence="7 8" key="1">
    <citation type="submission" date="2017-10" db="EMBL/GenBank/DDBJ databases">
        <title>Genomics of the genus Arcobacter.</title>
        <authorList>
            <person name="Perez-Cataluna A."/>
            <person name="Figueras M.J."/>
        </authorList>
    </citation>
    <scope>NUCLEOTIDE SEQUENCE [LARGE SCALE GENOMIC DNA]</scope>
    <source>
        <strain evidence="6 7">CECT 8441</strain>
        <strain evidence="5 8">CECT 8993</strain>
    </source>
</reference>
<keyword evidence="3" id="KW-0812">Transmembrane</keyword>
<comment type="caution">
    <text evidence="6">The sequence shown here is derived from an EMBL/GenBank/DDBJ whole genome shotgun (WGS) entry which is preliminary data.</text>
</comment>
<organism evidence="6 7">
    <name type="scientific">Halarcobacter ebronensis</name>
    <dbReference type="NCBI Taxonomy" id="1462615"/>
    <lineage>
        <taxon>Bacteria</taxon>
        <taxon>Pseudomonadati</taxon>
        <taxon>Campylobacterota</taxon>
        <taxon>Epsilonproteobacteria</taxon>
        <taxon>Campylobacterales</taxon>
        <taxon>Arcobacteraceae</taxon>
        <taxon>Halarcobacter</taxon>
    </lineage>
</organism>
<keyword evidence="3" id="KW-0472">Membrane</keyword>
<dbReference type="Proteomes" id="UP000289758">
    <property type="component" value="Unassembled WGS sequence"/>
</dbReference>
<dbReference type="EMBL" id="PDKJ01000004">
    <property type="protein sequence ID" value="RXJ68968.1"/>
    <property type="molecule type" value="Genomic_DNA"/>
</dbReference>
<dbReference type="Proteomes" id="UP000290172">
    <property type="component" value="Unassembled WGS sequence"/>
</dbReference>
<dbReference type="Pfam" id="PF01551">
    <property type="entry name" value="Peptidase_M23"/>
    <property type="match status" value="1"/>
</dbReference>
<dbReference type="FunFam" id="2.70.70.10:FF:000006">
    <property type="entry name" value="M23 family peptidase"/>
    <property type="match status" value="1"/>
</dbReference>
<dbReference type="InterPro" id="IPR011055">
    <property type="entry name" value="Dup_hybrid_motif"/>
</dbReference>
<dbReference type="RefSeq" id="WP_128980076.1">
    <property type="nucleotide sequence ID" value="NZ_CP053836.1"/>
</dbReference>
<accession>A0A4Q1ARG8</accession>
<dbReference type="CDD" id="cd12797">
    <property type="entry name" value="M23_peptidase"/>
    <property type="match status" value="1"/>
</dbReference>
<keyword evidence="2" id="KW-0175">Coiled coil</keyword>
<dbReference type="OrthoDB" id="9815245at2"/>
<dbReference type="AlphaFoldDB" id="A0A4Q1ARG8"/>
<feature type="coiled-coil region" evidence="2">
    <location>
        <begin position="46"/>
        <end position="84"/>
    </location>
</feature>
<name>A0A4Q1ARG8_9BACT</name>
<dbReference type="InterPro" id="IPR016047">
    <property type="entry name" value="M23ase_b-sheet_dom"/>
</dbReference>
<proteinExistence type="predicted"/>
<feature type="domain" description="M23ase beta-sheet core" evidence="4">
    <location>
        <begin position="171"/>
        <end position="268"/>
    </location>
</feature>
<dbReference type="EMBL" id="PDKK01000004">
    <property type="protein sequence ID" value="RXK06379.1"/>
    <property type="molecule type" value="Genomic_DNA"/>
</dbReference>
<evidence type="ECO:0000256" key="3">
    <source>
        <dbReference type="SAM" id="Phobius"/>
    </source>
</evidence>
<feature type="transmembrane region" description="Helical" evidence="3">
    <location>
        <begin position="27"/>
        <end position="46"/>
    </location>
</feature>
<evidence type="ECO:0000313" key="8">
    <source>
        <dbReference type="Proteomes" id="UP000290172"/>
    </source>
</evidence>
<dbReference type="SUPFAM" id="SSF51261">
    <property type="entry name" value="Duplicated hybrid motif"/>
    <property type="match status" value="1"/>
</dbReference>
<evidence type="ECO:0000256" key="1">
    <source>
        <dbReference type="ARBA" id="ARBA00022729"/>
    </source>
</evidence>
<keyword evidence="3" id="KW-1133">Transmembrane helix</keyword>
<dbReference type="Gene3D" id="2.70.70.10">
    <property type="entry name" value="Glucose Permease (Domain IIA)"/>
    <property type="match status" value="1"/>
</dbReference>
<protein>
    <submittedName>
        <fullName evidence="6">Peptidase M24</fullName>
    </submittedName>
</protein>
<dbReference type="GO" id="GO:0004222">
    <property type="term" value="F:metalloendopeptidase activity"/>
    <property type="evidence" value="ECO:0007669"/>
    <property type="project" value="TreeGrafter"/>
</dbReference>
<keyword evidence="7" id="KW-1185">Reference proteome</keyword>
<evidence type="ECO:0000313" key="5">
    <source>
        <dbReference type="EMBL" id="RXJ68968.1"/>
    </source>
</evidence>
<evidence type="ECO:0000259" key="4">
    <source>
        <dbReference type="Pfam" id="PF01551"/>
    </source>
</evidence>
<sequence>MKDRLIITISDVQGTRAFNVHQVIKKLIIIIILAVVVVIGASFWFISELNTRMDNLKEEKEKQISLKEDEIKTLVEKEKKLQAQNQFYSLQIKGKVKDIEALSSKLDHIEEMIGLKGDKEKEQITAETLRKMSPIVRMYMLTSIPSGSPLKETRVTSPFGYRIHPVTNKKKFHRGIDLKAARRTTVYATADGVVSYVQTKNDGDFGRVIKIRHNFGFETIYAHLYKVNVNTGDVIRKNQEIGLSGNSGRSTAPHLHYEVRSGLKVLDPKNFISWELGNYNSIFTEERRVQWESLVKLINEQFKMVQP</sequence>
<evidence type="ECO:0000313" key="7">
    <source>
        <dbReference type="Proteomes" id="UP000289758"/>
    </source>
</evidence>